<evidence type="ECO:0000259" key="1">
    <source>
        <dbReference type="PROSITE" id="PS50076"/>
    </source>
</evidence>
<dbReference type="InterPro" id="IPR001623">
    <property type="entry name" value="DnaJ_domain"/>
</dbReference>
<dbReference type="SUPFAM" id="SSF158682">
    <property type="entry name" value="TerB-like"/>
    <property type="match status" value="1"/>
</dbReference>
<dbReference type="InterPro" id="IPR036869">
    <property type="entry name" value="J_dom_sf"/>
</dbReference>
<evidence type="ECO:0000313" key="3">
    <source>
        <dbReference type="Proteomes" id="UP000481252"/>
    </source>
</evidence>
<dbReference type="PROSITE" id="PS50076">
    <property type="entry name" value="DNAJ_2"/>
    <property type="match status" value="1"/>
</dbReference>
<evidence type="ECO:0000313" key="2">
    <source>
        <dbReference type="EMBL" id="NGN41008.1"/>
    </source>
</evidence>
<dbReference type="Gene3D" id="1.10.287.110">
    <property type="entry name" value="DnaJ domain"/>
    <property type="match status" value="1"/>
</dbReference>
<organism evidence="2 3">
    <name type="scientific">Mesorhizobium zhangyense</name>
    <dbReference type="NCBI Taxonomy" id="1776730"/>
    <lineage>
        <taxon>Bacteria</taxon>
        <taxon>Pseudomonadati</taxon>
        <taxon>Pseudomonadota</taxon>
        <taxon>Alphaproteobacteria</taxon>
        <taxon>Hyphomicrobiales</taxon>
        <taxon>Phyllobacteriaceae</taxon>
        <taxon>Mesorhizobium</taxon>
    </lineage>
</organism>
<comment type="caution">
    <text evidence="2">The sequence shown here is derived from an EMBL/GenBank/DDBJ whole genome shotgun (WGS) entry which is preliminary data.</text>
</comment>
<proteinExistence type="predicted"/>
<reference evidence="2 3" key="1">
    <citation type="submission" date="2020-02" db="EMBL/GenBank/DDBJ databases">
        <title>Genome sequence of the type strain CGMCC 1.15528 of Mesorhizobium zhangyense.</title>
        <authorList>
            <person name="Gao J."/>
            <person name="Sun J."/>
        </authorList>
    </citation>
    <scope>NUCLEOTIDE SEQUENCE [LARGE SCALE GENOMIC DNA]</scope>
    <source>
        <strain evidence="2 3">CGMCC 1.15528</strain>
    </source>
</reference>
<dbReference type="AlphaFoldDB" id="A0A7C9VCB5"/>
<dbReference type="CDD" id="cd06257">
    <property type="entry name" value="DnaJ"/>
    <property type="match status" value="1"/>
</dbReference>
<dbReference type="CDD" id="cd07316">
    <property type="entry name" value="terB_like_DjlA"/>
    <property type="match status" value="1"/>
</dbReference>
<protein>
    <submittedName>
        <fullName evidence="2">DnaJ family molecular chaperone</fullName>
    </submittedName>
</protein>
<gene>
    <name evidence="2" type="ORF">G6N74_08025</name>
</gene>
<dbReference type="EMBL" id="JAAKZG010000003">
    <property type="protein sequence ID" value="NGN41008.1"/>
    <property type="molecule type" value="Genomic_DNA"/>
</dbReference>
<dbReference type="InterPro" id="IPR029024">
    <property type="entry name" value="TerB-like"/>
</dbReference>
<name>A0A7C9VCB5_9HYPH</name>
<accession>A0A7C9VCB5</accession>
<dbReference type="Pfam" id="PF05099">
    <property type="entry name" value="TerB"/>
    <property type="match status" value="1"/>
</dbReference>
<feature type="domain" description="J" evidence="1">
    <location>
        <begin position="173"/>
        <end position="237"/>
    </location>
</feature>
<dbReference type="SUPFAM" id="SSF46565">
    <property type="entry name" value="Chaperone J-domain"/>
    <property type="match status" value="1"/>
</dbReference>
<dbReference type="SMART" id="SM00271">
    <property type="entry name" value="DnaJ"/>
    <property type="match status" value="1"/>
</dbReference>
<dbReference type="Proteomes" id="UP000481252">
    <property type="component" value="Unassembled WGS sequence"/>
</dbReference>
<keyword evidence="3" id="KW-1185">Reference proteome</keyword>
<dbReference type="Gene3D" id="1.10.3680.10">
    <property type="entry name" value="TerB-like"/>
    <property type="match status" value="1"/>
</dbReference>
<dbReference type="RefSeq" id="WP_165116136.1">
    <property type="nucleotide sequence ID" value="NZ_JAAKZG010000003.1"/>
</dbReference>
<dbReference type="InterPro" id="IPR007791">
    <property type="entry name" value="DjlA_N"/>
</dbReference>
<sequence>MSIWASIGDFINRVSASAASGIADVVEAVRTVFEGDAELRRRVSFSVAMIALSAKMAKADGVVTQDEIRAFREIFEIPPKEAHNVARLYDLAKQDVAGFEVYAQRMAGLCGSGHQNCAMLEDILDGLFHIAKSDGLLHERESLFLKRVSEIFRIEEAHYQTILSRHLDLGDADPYVVLGIERGKPFKDVRKHYLTLVANNHPDKLIGRGLPEEFIKIATTRVAAINAAYDMIERGARAA</sequence>